<gene>
    <name evidence="2" type="ORF">I5282_06310</name>
</gene>
<name>A0ABS1W9Z4_9GAMM</name>
<protein>
    <recommendedName>
        <fullName evidence="4">Dot/Icm T4SS effector</fullName>
    </recommendedName>
</protein>
<evidence type="ECO:0000313" key="2">
    <source>
        <dbReference type="EMBL" id="MBL7526183.1"/>
    </source>
</evidence>
<keyword evidence="3" id="KW-1185">Reference proteome</keyword>
<dbReference type="Proteomes" id="UP000809910">
    <property type="component" value="Unassembled WGS sequence"/>
</dbReference>
<evidence type="ECO:0008006" key="4">
    <source>
        <dbReference type="Google" id="ProtNLM"/>
    </source>
</evidence>
<organism evidence="2 3">
    <name type="scientific">Legionella bononiensis</name>
    <dbReference type="NCBI Taxonomy" id="2793102"/>
    <lineage>
        <taxon>Bacteria</taxon>
        <taxon>Pseudomonadati</taxon>
        <taxon>Pseudomonadota</taxon>
        <taxon>Gammaproteobacteria</taxon>
        <taxon>Legionellales</taxon>
        <taxon>Legionellaceae</taxon>
        <taxon>Legionella</taxon>
    </lineage>
</organism>
<proteinExistence type="predicted"/>
<accession>A0ABS1W9Z4</accession>
<sequence length="173" mass="19759">MFSSYVEVAVIGDTYPEHYLSNRNDNSVNLTWANTPSLQEEIAVAKFTDEYQKIHASKYFQFLRSNFLNCIPQDASNREKLQIIKTNIKENPSSTSAEAWTNCKFTKETLELIGTMNESPSSNITPTQSPENTIQKTINFKQLYSRITSRTEDPEEQLDSTVDEYERPGICAP</sequence>
<dbReference type="RefSeq" id="WP_203110844.1">
    <property type="nucleotide sequence ID" value="NZ_JADOBG010000020.1"/>
</dbReference>
<comment type="caution">
    <text evidence="2">The sequence shown here is derived from an EMBL/GenBank/DDBJ whole genome shotgun (WGS) entry which is preliminary data.</text>
</comment>
<dbReference type="EMBL" id="JADWVN010000009">
    <property type="protein sequence ID" value="MBL7526183.1"/>
    <property type="molecule type" value="Genomic_DNA"/>
</dbReference>
<evidence type="ECO:0000256" key="1">
    <source>
        <dbReference type="SAM" id="MobiDB-lite"/>
    </source>
</evidence>
<feature type="compositionally biased region" description="Acidic residues" evidence="1">
    <location>
        <begin position="153"/>
        <end position="163"/>
    </location>
</feature>
<reference evidence="2 3" key="1">
    <citation type="submission" date="2020-12" db="EMBL/GenBank/DDBJ databases">
        <title>WGS of Legionella: environmental sample.</title>
        <authorList>
            <person name="Cristino S."/>
            <person name="Girolamini L."/>
            <person name="Salaris S."/>
            <person name="Pascale M.R."/>
            <person name="Mazzotta M."/>
            <person name="Orsini M."/>
            <person name="Grottola A."/>
        </authorList>
    </citation>
    <scope>NUCLEOTIDE SEQUENCE [LARGE SCALE GENOMIC DNA]</scope>
    <source>
        <strain evidence="2 3">30cs62</strain>
    </source>
</reference>
<feature type="region of interest" description="Disordered" evidence="1">
    <location>
        <begin position="149"/>
        <end position="173"/>
    </location>
</feature>
<evidence type="ECO:0000313" key="3">
    <source>
        <dbReference type="Proteomes" id="UP000809910"/>
    </source>
</evidence>